<gene>
    <name evidence="2" type="ORF">NEUTE1DRAFT_118775</name>
</gene>
<keyword evidence="3" id="KW-1185">Reference proteome</keyword>
<dbReference type="EMBL" id="GL891382">
    <property type="protein sequence ID" value="EGO52440.1"/>
    <property type="molecule type" value="Genomic_DNA"/>
</dbReference>
<dbReference type="AlphaFoldDB" id="F8N266"/>
<protein>
    <recommendedName>
        <fullName evidence="4">Secreted protein</fullName>
    </recommendedName>
</protein>
<organism evidence="2 3">
    <name type="scientific">Neurospora tetrasperma (strain FGSC 2508 / ATCC MYA-4615 / P0657)</name>
    <dbReference type="NCBI Taxonomy" id="510951"/>
    <lineage>
        <taxon>Eukaryota</taxon>
        <taxon>Fungi</taxon>
        <taxon>Dikarya</taxon>
        <taxon>Ascomycota</taxon>
        <taxon>Pezizomycotina</taxon>
        <taxon>Sordariomycetes</taxon>
        <taxon>Sordariomycetidae</taxon>
        <taxon>Sordariales</taxon>
        <taxon>Sordariaceae</taxon>
        <taxon>Neurospora</taxon>
    </lineage>
</organism>
<dbReference type="RefSeq" id="XP_009856080.1">
    <property type="nucleotide sequence ID" value="XM_009857778.1"/>
</dbReference>
<evidence type="ECO:0000256" key="1">
    <source>
        <dbReference type="SAM" id="SignalP"/>
    </source>
</evidence>
<evidence type="ECO:0008006" key="4">
    <source>
        <dbReference type="Google" id="ProtNLM"/>
    </source>
</evidence>
<proteinExistence type="predicted"/>
<dbReference type="HOGENOM" id="CLU_208064_0_0_1"/>
<name>F8N266_NEUT8</name>
<evidence type="ECO:0000313" key="2">
    <source>
        <dbReference type="EMBL" id="EGO52440.1"/>
    </source>
</evidence>
<reference evidence="3" key="1">
    <citation type="journal article" date="2011" name="Genetics">
        <title>Massive changes in genome architecture accompany the transition to self-fertility in the filamentous fungus Neurospora tetrasperma.</title>
        <authorList>
            <person name="Ellison C.E."/>
            <person name="Stajich J.E."/>
            <person name="Jacobson D.J."/>
            <person name="Natvig D.O."/>
            <person name="Lapidus A."/>
            <person name="Foster B."/>
            <person name="Aerts A."/>
            <person name="Riley R."/>
            <person name="Lindquist E.A."/>
            <person name="Grigoriev I.V."/>
            <person name="Taylor J.W."/>
        </authorList>
    </citation>
    <scope>NUCLEOTIDE SEQUENCE [LARGE SCALE GENOMIC DNA]</scope>
    <source>
        <strain evidence="3">FGSC 2508 / P0657</strain>
    </source>
</reference>
<feature type="signal peptide" evidence="1">
    <location>
        <begin position="1"/>
        <end position="19"/>
    </location>
</feature>
<accession>F8N266</accession>
<sequence>MWPVASLPRLWCFLHSSLSVSLGPGHMTIQQLTRLAAIAILPHHWAWHELVPGGEPRSLLVTT</sequence>
<dbReference type="VEuPathDB" id="FungiDB:NEUTE1DRAFT_118775"/>
<keyword evidence="1" id="KW-0732">Signal</keyword>
<dbReference type="KEGG" id="nte:NEUTE1DRAFT118775"/>
<dbReference type="GeneID" id="20823656"/>
<evidence type="ECO:0000313" key="3">
    <source>
        <dbReference type="Proteomes" id="UP000008065"/>
    </source>
</evidence>
<feature type="chain" id="PRO_5003375526" description="Secreted protein" evidence="1">
    <location>
        <begin position="20"/>
        <end position="63"/>
    </location>
</feature>
<dbReference type="Proteomes" id="UP000008065">
    <property type="component" value="Unassembled WGS sequence"/>
</dbReference>